<keyword evidence="3" id="KW-1185">Reference proteome</keyword>
<dbReference type="InterPro" id="IPR000601">
    <property type="entry name" value="PKD_dom"/>
</dbReference>
<name>A0A364XZW7_9BACT</name>
<dbReference type="AlphaFoldDB" id="A0A364XZW7"/>
<dbReference type="Pfam" id="PF25778">
    <property type="entry name" value="DUF7948"/>
    <property type="match status" value="1"/>
</dbReference>
<dbReference type="Gene3D" id="2.60.40.10">
    <property type="entry name" value="Immunoglobulins"/>
    <property type="match status" value="1"/>
</dbReference>
<evidence type="ECO:0000259" key="1">
    <source>
        <dbReference type="PROSITE" id="PS50093"/>
    </source>
</evidence>
<dbReference type="RefSeq" id="WP_112748336.1">
    <property type="nucleotide sequence ID" value="NZ_QMFY01000010.1"/>
</dbReference>
<proteinExistence type="predicted"/>
<evidence type="ECO:0000313" key="2">
    <source>
        <dbReference type="EMBL" id="RAV99550.1"/>
    </source>
</evidence>
<organism evidence="2 3">
    <name type="scientific">Pseudochryseolinea flava</name>
    <dbReference type="NCBI Taxonomy" id="2059302"/>
    <lineage>
        <taxon>Bacteria</taxon>
        <taxon>Pseudomonadati</taxon>
        <taxon>Bacteroidota</taxon>
        <taxon>Cytophagia</taxon>
        <taxon>Cytophagales</taxon>
        <taxon>Fulvivirgaceae</taxon>
        <taxon>Pseudochryseolinea</taxon>
    </lineage>
</organism>
<dbReference type="InterPro" id="IPR013783">
    <property type="entry name" value="Ig-like_fold"/>
</dbReference>
<dbReference type="InterPro" id="IPR035986">
    <property type="entry name" value="PKD_dom_sf"/>
</dbReference>
<comment type="caution">
    <text evidence="2">The sequence shown here is derived from an EMBL/GenBank/DDBJ whole genome shotgun (WGS) entry which is preliminary data.</text>
</comment>
<dbReference type="Proteomes" id="UP000251889">
    <property type="component" value="Unassembled WGS sequence"/>
</dbReference>
<feature type="domain" description="PKD" evidence="1">
    <location>
        <begin position="788"/>
        <end position="825"/>
    </location>
</feature>
<protein>
    <recommendedName>
        <fullName evidence="1">PKD domain-containing protein</fullName>
    </recommendedName>
</protein>
<evidence type="ECO:0000313" key="3">
    <source>
        <dbReference type="Proteomes" id="UP000251889"/>
    </source>
</evidence>
<dbReference type="Pfam" id="PF13585">
    <property type="entry name" value="CHU_C"/>
    <property type="match status" value="1"/>
</dbReference>
<sequence>MRGLTAVFLVLVLRVYGGTDPGLQFIENKNQWPSRVAYSARIPSGRMNIEQGRFVYCFIDERKLLEAHRHGHEGDELPHATTDHIEANTIFVDFIGSNPKAVPTPFGKSQTNYNYFIGDDPKRWASRAHAYQGIYYANFYDGVSLKVYSEGNNAKYDFIIAPNADTKQISFTYSGANKIQFDGDDINVVVNLATIIEKSPIAFQFVDGKKVNVKCKFKVSGNVVSFQFPNGYDPCYELVIDPLLIFSTFSGSNADNWGSTATPGERGTLYSSGITVSNNPEILFPATPGAFQTASGGFYDVSILKYDSAGTKLLYASYLGGAAGESSHSLVMNADEDLIVLGTTSSANFPTTASAFDETFSKGQAMNSIFSFQFGSNIFLARISSDGSSLLASTYVGGEADDATNDGQNRFGGALIKNYGDQMRGDVITYENNNIYVCSVTESPDFPVRSALDITYNGGASDAVVFKMNAALTTMEWCTFLGGGGADAAYSIKLDSKKGIYVAGGTTSANFPTSGTAYQKQNEGGVDGWIAHLSPDGKTLQHATYTGTSSYDQIYFVDLDELDNVYVYGQTEGDFPVSAGVYSNPNSAQFIQKFDSQLTNYIFSTVFGSGERIPNISPTAFAVNQCNYIYLAGWGGGVNVVRNYVLNDVADMPITPDAWQDETVLGADFYFMVLDDNAKELLYATYMGGDESFTHVDGGTSRFDKSGVVYHAVCGGCGGSSDFPTTAGAWSRQNKSNNCNNAAFKFDLTLLRARIQSNAVDLSSPGLAVVCIPDGFVFQNKSYGGEIFEWNLGDGTVFTKSDSSMIEPHYYDTPGTYRVTMRAVDRGTCIGEDADTVFVKVYEKEARIPDDDVICSGTSHVLEASGAAFYEWRVGKDVISNNPRIVVSPTDSTAYIIKVTEVLGCSYLDTVSVGVIQSIEPSFSLDRQWSCEANLPIIELMNTTEHTMPGDILYFDLGDGQTSTDDVLNHYYEKEAVYTVKLVGAREFCVSEKIETVPVFSLLFPNVITPGIKEGKNDALRIRFGASGDKTPTDFGFPVAIKIFNRWGEKVFESDDYQHDWSGENLSTGVYYYEAKVMGHSTCRTWVHLKKE</sequence>
<dbReference type="OrthoDB" id="1652165at2"/>
<dbReference type="InterPro" id="IPR057708">
    <property type="entry name" value="DUF7948"/>
</dbReference>
<dbReference type="InterPro" id="IPR052918">
    <property type="entry name" value="Motility_Chemotaxis_Reg"/>
</dbReference>
<reference evidence="2 3" key="1">
    <citation type="submission" date="2018-06" db="EMBL/GenBank/DDBJ databases">
        <title>Chryseolinea flavus sp. nov., a member of the phylum Bacteroidetes isolated from soil.</title>
        <authorList>
            <person name="Li Y."/>
            <person name="Wang J."/>
        </authorList>
    </citation>
    <scope>NUCLEOTIDE SEQUENCE [LARGE SCALE GENOMIC DNA]</scope>
    <source>
        <strain evidence="2 3">SDU1-6</strain>
    </source>
</reference>
<dbReference type="PANTHER" id="PTHR35580">
    <property type="entry name" value="CELL SURFACE GLYCOPROTEIN (S-LAYER PROTEIN)-LIKE PROTEIN"/>
    <property type="match status" value="1"/>
</dbReference>
<dbReference type="PANTHER" id="PTHR35580:SF1">
    <property type="entry name" value="PHYTASE-LIKE DOMAIN-CONTAINING PROTEIN"/>
    <property type="match status" value="1"/>
</dbReference>
<accession>A0A364XZW7</accession>
<dbReference type="EMBL" id="QMFY01000010">
    <property type="protein sequence ID" value="RAV99550.1"/>
    <property type="molecule type" value="Genomic_DNA"/>
</dbReference>
<dbReference type="SUPFAM" id="SSF49299">
    <property type="entry name" value="PKD domain"/>
    <property type="match status" value="2"/>
</dbReference>
<gene>
    <name evidence="2" type="ORF">DQQ10_18280</name>
</gene>
<dbReference type="PROSITE" id="PS50093">
    <property type="entry name" value="PKD"/>
    <property type="match status" value="1"/>
</dbReference>